<comment type="caution">
    <text evidence="2">The sequence shown here is derived from an EMBL/GenBank/DDBJ whole genome shotgun (WGS) entry which is preliminary data.</text>
</comment>
<dbReference type="Proteomes" id="UP000825933">
    <property type="component" value="Unassembled WGS sequence"/>
</dbReference>
<dbReference type="RefSeq" id="WP_223791088.1">
    <property type="nucleotide sequence ID" value="NZ_JAIOUQ010000005.1"/>
</dbReference>
<dbReference type="Pfam" id="PF13197">
    <property type="entry name" value="DUF4013"/>
    <property type="match status" value="1"/>
</dbReference>
<keyword evidence="1" id="KW-0812">Transmembrane</keyword>
<sequence>MVANVINDYIADFSYNPFFLSLGILLVFFFAMLEAGYIFKVVEQTVKGSTNLPKLTGLRSMFIHGIKETTVSLTYYLLPIVVILIGGFYINSTVTNAFWEQNLGIGVLIAGILLIFPMTFLLLPAILNMAHHNGTLRSAYNFKQIKEKLRSVGIKKLLIPYLVTWIILGSFYLCFAPEVRSIPLIGSILSQMIITPYLIILTGRILGLVDS</sequence>
<proteinExistence type="predicted"/>
<feature type="transmembrane region" description="Helical" evidence="1">
    <location>
        <begin position="157"/>
        <end position="175"/>
    </location>
</feature>
<evidence type="ECO:0000313" key="3">
    <source>
        <dbReference type="Proteomes" id="UP000825933"/>
    </source>
</evidence>
<name>A0A8T5UWB3_9EURY</name>
<evidence type="ECO:0000313" key="2">
    <source>
        <dbReference type="EMBL" id="MBZ2165460.1"/>
    </source>
</evidence>
<keyword evidence="1" id="KW-0472">Membrane</keyword>
<reference evidence="3" key="1">
    <citation type="journal article" date="2022" name="Microbiol. Resour. Announc.">
        <title>Draft Genome Sequence of a Methanogenic Archaeon from West Spitsbergen Permafrost.</title>
        <authorList>
            <person name="Trubitsyn V."/>
            <person name="Rivkina E."/>
            <person name="Shcherbakova V."/>
        </authorList>
    </citation>
    <scope>NUCLEOTIDE SEQUENCE [LARGE SCALE GENOMIC DNA]</scope>
    <source>
        <strain evidence="3">VT</strain>
    </source>
</reference>
<feature type="transmembrane region" description="Helical" evidence="1">
    <location>
        <begin position="103"/>
        <end position="127"/>
    </location>
</feature>
<protein>
    <submittedName>
        <fullName evidence="2">DUF4013 domain-containing protein</fullName>
    </submittedName>
</protein>
<feature type="transmembrane region" description="Helical" evidence="1">
    <location>
        <begin position="73"/>
        <end position="91"/>
    </location>
</feature>
<organism evidence="2 3">
    <name type="scientific">Methanobacterium spitsbergense</name>
    <dbReference type="NCBI Taxonomy" id="2874285"/>
    <lineage>
        <taxon>Archaea</taxon>
        <taxon>Methanobacteriati</taxon>
        <taxon>Methanobacteriota</taxon>
        <taxon>Methanomada group</taxon>
        <taxon>Methanobacteria</taxon>
        <taxon>Methanobacteriales</taxon>
        <taxon>Methanobacteriaceae</taxon>
        <taxon>Methanobacterium</taxon>
    </lineage>
</organism>
<accession>A0A8T5UWB3</accession>
<gene>
    <name evidence="2" type="ORF">K8N75_05330</name>
</gene>
<feature type="transmembrane region" description="Helical" evidence="1">
    <location>
        <begin position="181"/>
        <end position="201"/>
    </location>
</feature>
<evidence type="ECO:0000256" key="1">
    <source>
        <dbReference type="SAM" id="Phobius"/>
    </source>
</evidence>
<feature type="transmembrane region" description="Helical" evidence="1">
    <location>
        <begin position="18"/>
        <end position="39"/>
    </location>
</feature>
<keyword evidence="3" id="KW-1185">Reference proteome</keyword>
<dbReference type="EMBL" id="JAIOUQ010000005">
    <property type="protein sequence ID" value="MBZ2165460.1"/>
    <property type="molecule type" value="Genomic_DNA"/>
</dbReference>
<keyword evidence="1" id="KW-1133">Transmembrane helix</keyword>
<dbReference type="InterPro" id="IPR025098">
    <property type="entry name" value="DUF4013"/>
</dbReference>
<dbReference type="AlphaFoldDB" id="A0A8T5UWB3"/>